<feature type="compositionally biased region" description="Basic and acidic residues" evidence="1">
    <location>
        <begin position="537"/>
        <end position="550"/>
    </location>
</feature>
<feature type="region of interest" description="Disordered" evidence="1">
    <location>
        <begin position="247"/>
        <end position="552"/>
    </location>
</feature>
<dbReference type="PANTHER" id="PTHR33324:SF2">
    <property type="entry name" value="MYB_SANT-LIKE DNA-BINDING DOMAIN-CONTAINING PROTEIN"/>
    <property type="match status" value="1"/>
</dbReference>
<dbReference type="OrthoDB" id="129923at2759"/>
<feature type="compositionally biased region" description="Acidic residues" evidence="1">
    <location>
        <begin position="388"/>
        <end position="399"/>
    </location>
</feature>
<sequence length="624" mass="69193">MAGKKRAGNKKANPVGQGKKPARQDKPEKTALVRGPYRAWETDNATPGSLTSLDVLLGWLSTPGNVELWRNKELKGKLSRDIVKALQKQNIYHRPVGDVSFKIRLLEKQYADGTAYLKDKGKLEAFRRNEVDDDVISDVLQISPQYLQLLQIFGDRPMQQNVEAATSTRPQQVQSVARAKDVEQLNGTGGGQENSSATDDTQRTDAGMTNNGTRNAEVADRIAGTANGQTSVVEGNSNAALEGEQLTTDEANGNNAEAKKNENGVAEDDRDDVANQGSAKEEGDDSDRECWVVVNEKYTAANNKQNGLIEEDDDLKEPRGKANEDNYVVAEEHSADEMEGEGEVHHDGVNADDDVGVDADVESENLAELNDTDEDNLEEGDDNKLDISEEETEEEESQEIDGVTSDAQDEHGDSDGEEYEEAQQEEQSDANDNVESEGPTSSSSEIEHNDTDDIPAIHQTTSANSDSEAEAEAEQEDEDEEVEAEEEEREEEGEDDQQFEREGDSDEAESHRKYRRHARDRSNSSDLPSHSNKRARAASDVHDELQDMKRQALSQQIEDERTNRLQMFHAKNVHLDEMFRLECAALECELKGKQMQLAVDKLLARNKLLNDGIDIAEVDRVIPL</sequence>
<feature type="region of interest" description="Disordered" evidence="1">
    <location>
        <begin position="1"/>
        <end position="40"/>
    </location>
</feature>
<protein>
    <submittedName>
        <fullName evidence="2">Uncharacterized protein</fullName>
    </submittedName>
</protein>
<comment type="caution">
    <text evidence="2">The sequence shown here is derived from an EMBL/GenBank/DDBJ whole genome shotgun (WGS) entry which is preliminary data.</text>
</comment>
<dbReference type="EMBL" id="JAGDFL010000329">
    <property type="protein sequence ID" value="KAG7392903.1"/>
    <property type="molecule type" value="Genomic_DNA"/>
</dbReference>
<feature type="compositionally biased region" description="Acidic residues" evidence="1">
    <location>
        <begin position="350"/>
        <end position="381"/>
    </location>
</feature>
<evidence type="ECO:0000313" key="3">
    <source>
        <dbReference type="Proteomes" id="UP000693981"/>
    </source>
</evidence>
<proteinExistence type="predicted"/>
<feature type="region of interest" description="Disordered" evidence="1">
    <location>
        <begin position="184"/>
        <end position="215"/>
    </location>
</feature>
<dbReference type="AlphaFoldDB" id="A0A8T1WLP0"/>
<feature type="compositionally biased region" description="Basic and acidic residues" evidence="1">
    <location>
        <begin position="316"/>
        <end position="349"/>
    </location>
</feature>
<dbReference type="Proteomes" id="UP000693981">
    <property type="component" value="Unassembled WGS sequence"/>
</dbReference>
<name>A0A8T1WLP0_9STRA</name>
<dbReference type="PANTHER" id="PTHR33324">
    <property type="entry name" value="EXPRESSED PROTEIN"/>
    <property type="match status" value="1"/>
</dbReference>
<keyword evidence="3" id="KW-1185">Reference proteome</keyword>
<evidence type="ECO:0000313" key="2">
    <source>
        <dbReference type="EMBL" id="KAG7392903.1"/>
    </source>
</evidence>
<accession>A0A8T1WLP0</accession>
<feature type="compositionally biased region" description="Acidic residues" evidence="1">
    <location>
        <begin position="467"/>
        <end position="507"/>
    </location>
</feature>
<reference evidence="2" key="1">
    <citation type="submission" date="2021-02" db="EMBL/GenBank/DDBJ databases">
        <authorList>
            <person name="Palmer J.M."/>
        </authorList>
    </citation>
    <scope>NUCLEOTIDE SEQUENCE</scope>
    <source>
        <strain evidence="2">SCRP23</strain>
    </source>
</reference>
<feature type="compositionally biased region" description="Acidic residues" evidence="1">
    <location>
        <begin position="415"/>
        <end position="435"/>
    </location>
</feature>
<gene>
    <name evidence="2" type="ORF">PHYBOEH_006222</name>
</gene>
<organism evidence="2 3">
    <name type="scientific">Phytophthora boehmeriae</name>
    <dbReference type="NCBI Taxonomy" id="109152"/>
    <lineage>
        <taxon>Eukaryota</taxon>
        <taxon>Sar</taxon>
        <taxon>Stramenopiles</taxon>
        <taxon>Oomycota</taxon>
        <taxon>Peronosporomycetes</taxon>
        <taxon>Peronosporales</taxon>
        <taxon>Peronosporaceae</taxon>
        <taxon>Phytophthora</taxon>
    </lineage>
</organism>
<evidence type="ECO:0000256" key="1">
    <source>
        <dbReference type="SAM" id="MobiDB-lite"/>
    </source>
</evidence>
<feature type="compositionally biased region" description="Basic and acidic residues" evidence="1">
    <location>
        <begin position="22"/>
        <end position="31"/>
    </location>
</feature>